<evidence type="ECO:0000256" key="1">
    <source>
        <dbReference type="ARBA" id="ARBA00022679"/>
    </source>
</evidence>
<name>A0A563D8S4_9FLAO</name>
<dbReference type="PANTHER" id="PTHR46401:SF2">
    <property type="entry name" value="GLYCOSYLTRANSFERASE WBBK-RELATED"/>
    <property type="match status" value="1"/>
</dbReference>
<keyword evidence="3" id="KW-1185">Reference proteome</keyword>
<dbReference type="GO" id="GO:0016757">
    <property type="term" value="F:glycosyltransferase activity"/>
    <property type="evidence" value="ECO:0007669"/>
    <property type="project" value="TreeGrafter"/>
</dbReference>
<dbReference type="OrthoDB" id="9794575at2"/>
<reference evidence="2 3" key="1">
    <citation type="submission" date="2019-02" db="EMBL/GenBank/DDBJ databases">
        <title>Apibacter muscae sp. nov.: a novel member of the house fly microbiota.</title>
        <authorList>
            <person name="Park R."/>
        </authorList>
    </citation>
    <scope>NUCLEOTIDE SEQUENCE [LARGE SCALE GENOMIC DNA]</scope>
    <source>
        <strain evidence="2 3">AL1</strain>
    </source>
</reference>
<protein>
    <submittedName>
        <fullName evidence="2">Glycosyl transferase family 1</fullName>
    </submittedName>
</protein>
<comment type="caution">
    <text evidence="2">The sequence shown here is derived from an EMBL/GenBank/DDBJ whole genome shotgun (WGS) entry which is preliminary data.</text>
</comment>
<dbReference type="RefSeq" id="WP_146263000.1">
    <property type="nucleotide sequence ID" value="NZ_SELG01000041.1"/>
</dbReference>
<dbReference type="AlphaFoldDB" id="A0A563D8S4"/>
<accession>A0A563D8S4</accession>
<evidence type="ECO:0000313" key="2">
    <source>
        <dbReference type="EMBL" id="TWP26580.1"/>
    </source>
</evidence>
<gene>
    <name evidence="2" type="ORF">ETU09_08440</name>
</gene>
<dbReference type="PANTHER" id="PTHR46401">
    <property type="entry name" value="GLYCOSYLTRANSFERASE WBBK-RELATED"/>
    <property type="match status" value="1"/>
</dbReference>
<organism evidence="2 3">
    <name type="scientific">Apibacter muscae</name>
    <dbReference type="NCBI Taxonomy" id="2509004"/>
    <lineage>
        <taxon>Bacteria</taxon>
        <taxon>Pseudomonadati</taxon>
        <taxon>Bacteroidota</taxon>
        <taxon>Flavobacteriia</taxon>
        <taxon>Flavobacteriales</taxon>
        <taxon>Weeksellaceae</taxon>
        <taxon>Apibacter</taxon>
    </lineage>
</organism>
<evidence type="ECO:0000313" key="3">
    <source>
        <dbReference type="Proteomes" id="UP000319499"/>
    </source>
</evidence>
<proteinExistence type="predicted"/>
<dbReference type="EMBL" id="SELH01000025">
    <property type="protein sequence ID" value="TWP26580.1"/>
    <property type="molecule type" value="Genomic_DNA"/>
</dbReference>
<sequence>MKKKILIVSYYWPPAGGPGVQRWLKFTKYLPEYGFEPFVYIPENPSYPILDDSLEKEISSKVKILKNRIWEPYQIAEKISKKNKNYKAGQFETEKKESLISQLSVFIRGNFFIPDARKYWIQPSINFLEKFLNNHEIDYLVTTGPPHSMHMIGLGLKERFPLLKWIADFRDPWTQISYYSQLKLTSWADKKHKFLEKKVLQKADLILSTSYTDKVNFEKLGAKKVSCITNGFDSESQINLPSSSLFILSYVGMLETLRNPTNLWEVLQDLLLNNENFKKDFQLRFVGKIADSILEKIKHSSLKDHTTILGYVSHEEAIQEMNQSNLLLITNFPEEKSKGIIPGKLFEYLASNKTILSLGYPDSDVKKILQETQAGEHFTFDDYDKLKSFILDEYLKWKNNLPTNKVYSTQKFHRKELTKKLVECLEGL</sequence>
<dbReference type="Gene3D" id="3.40.50.2000">
    <property type="entry name" value="Glycogen Phosphorylase B"/>
    <property type="match status" value="2"/>
</dbReference>
<dbReference type="Proteomes" id="UP000319499">
    <property type="component" value="Unassembled WGS sequence"/>
</dbReference>
<dbReference type="SUPFAM" id="SSF53756">
    <property type="entry name" value="UDP-Glycosyltransferase/glycogen phosphorylase"/>
    <property type="match status" value="1"/>
</dbReference>
<dbReference type="GO" id="GO:0009103">
    <property type="term" value="P:lipopolysaccharide biosynthetic process"/>
    <property type="evidence" value="ECO:0007669"/>
    <property type="project" value="TreeGrafter"/>
</dbReference>
<keyword evidence="1 2" id="KW-0808">Transferase</keyword>